<keyword evidence="4 13" id="KW-0479">Metal-binding</keyword>
<protein>
    <recommendedName>
        <fullName evidence="13 14">Crossover junction endodeoxyribonuclease RuvC</fullName>
        <ecNumber evidence="13 14">3.1.21.10</ecNumber>
    </recommendedName>
    <alternativeName>
        <fullName evidence="13">Holliday junction nuclease RuvC</fullName>
    </alternativeName>
    <alternativeName>
        <fullName evidence="13">Holliday junction resolvase RuvC</fullName>
    </alternativeName>
</protein>
<dbReference type="GO" id="GO:0005737">
    <property type="term" value="C:cytoplasm"/>
    <property type="evidence" value="ECO:0007669"/>
    <property type="project" value="UniProtKB-SubCell"/>
</dbReference>
<accession>A0A844G4Z5</accession>
<keyword evidence="6 13" id="KW-0227">DNA damage</keyword>
<evidence type="ECO:0000256" key="3">
    <source>
        <dbReference type="ARBA" id="ARBA00022722"/>
    </source>
</evidence>
<dbReference type="Gene3D" id="3.30.420.10">
    <property type="entry name" value="Ribonuclease H-like superfamily/Ribonuclease H"/>
    <property type="match status" value="1"/>
</dbReference>
<evidence type="ECO:0000256" key="2">
    <source>
        <dbReference type="ARBA" id="ARBA00022490"/>
    </source>
</evidence>
<dbReference type="EMBL" id="VUNS01000016">
    <property type="protein sequence ID" value="MST98203.1"/>
    <property type="molecule type" value="Genomic_DNA"/>
</dbReference>
<comment type="subcellular location">
    <subcellularLocation>
        <location evidence="13">Cytoplasm</location>
    </subcellularLocation>
</comment>
<evidence type="ECO:0000256" key="9">
    <source>
        <dbReference type="ARBA" id="ARBA00023125"/>
    </source>
</evidence>
<dbReference type="GO" id="GO:0003677">
    <property type="term" value="F:DNA binding"/>
    <property type="evidence" value="ECO:0007669"/>
    <property type="project" value="UniProtKB-KW"/>
</dbReference>
<feature type="binding site" evidence="13">
    <location>
        <position position="143"/>
    </location>
    <ligand>
        <name>Mg(2+)</name>
        <dbReference type="ChEBI" id="CHEBI:18420"/>
        <label>2</label>
    </ligand>
</feature>
<feature type="binding site" evidence="13">
    <location>
        <position position="216"/>
    </location>
    <ligand>
        <name>Mg(2+)</name>
        <dbReference type="ChEBI" id="CHEBI:18420"/>
        <label>1</label>
    </ligand>
</feature>
<comment type="similarity">
    <text evidence="1 13">Belongs to the RuvC family.</text>
</comment>
<dbReference type="Proteomes" id="UP000435649">
    <property type="component" value="Unassembled WGS sequence"/>
</dbReference>
<reference evidence="15 16" key="1">
    <citation type="submission" date="2019-08" db="EMBL/GenBank/DDBJ databases">
        <title>In-depth cultivation of the pig gut microbiome towards novel bacterial diversity and tailored functional studies.</title>
        <authorList>
            <person name="Wylensek D."/>
            <person name="Hitch T.C.A."/>
            <person name="Clavel T."/>
        </authorList>
    </citation>
    <scope>NUCLEOTIDE SEQUENCE [LARGE SCALE GENOMIC DNA]</scope>
    <source>
        <strain evidence="15 16">BBE-744-WT-12</strain>
    </source>
</reference>
<dbReference type="Pfam" id="PF02075">
    <property type="entry name" value="RuvC"/>
    <property type="match status" value="1"/>
</dbReference>
<dbReference type="PRINTS" id="PR00696">
    <property type="entry name" value="RSOLVASERUVC"/>
</dbReference>
<evidence type="ECO:0000256" key="6">
    <source>
        <dbReference type="ARBA" id="ARBA00022763"/>
    </source>
</evidence>
<keyword evidence="8 13" id="KW-0460">Magnesium</keyword>
<keyword evidence="16" id="KW-1185">Reference proteome</keyword>
<evidence type="ECO:0000256" key="5">
    <source>
        <dbReference type="ARBA" id="ARBA00022759"/>
    </source>
</evidence>
<dbReference type="GO" id="GO:0006281">
    <property type="term" value="P:DNA repair"/>
    <property type="evidence" value="ECO:0007669"/>
    <property type="project" value="UniProtKB-UniRule"/>
</dbReference>
<dbReference type="InterPro" id="IPR012337">
    <property type="entry name" value="RNaseH-like_sf"/>
</dbReference>
<dbReference type="HAMAP" id="MF_00034">
    <property type="entry name" value="RuvC"/>
    <property type="match status" value="1"/>
</dbReference>
<proteinExistence type="inferred from homology"/>
<dbReference type="SUPFAM" id="SSF53098">
    <property type="entry name" value="Ribonuclease H-like"/>
    <property type="match status" value="1"/>
</dbReference>
<dbReference type="GO" id="GO:0048476">
    <property type="term" value="C:Holliday junction resolvase complex"/>
    <property type="evidence" value="ECO:0007669"/>
    <property type="project" value="UniProtKB-UniRule"/>
</dbReference>
<comment type="caution">
    <text evidence="15">The sequence shown here is derived from an EMBL/GenBank/DDBJ whole genome shotgun (WGS) entry which is preliminary data.</text>
</comment>
<keyword evidence="10 13" id="KW-0233">DNA recombination</keyword>
<feature type="binding site" evidence="13">
    <location>
        <position position="82"/>
    </location>
    <ligand>
        <name>Mg(2+)</name>
        <dbReference type="ChEBI" id="CHEBI:18420"/>
        <label>1</label>
    </ligand>
</feature>
<comment type="cofactor">
    <cofactor evidence="13">
        <name>Mg(2+)</name>
        <dbReference type="ChEBI" id="CHEBI:18420"/>
    </cofactor>
    <text evidence="13">Binds 2 Mg(2+) ion per subunit.</text>
</comment>
<keyword evidence="9 13" id="KW-0238">DNA-binding</keyword>
<dbReference type="EC" id="3.1.21.10" evidence="13 14"/>
<sequence length="244" mass="25954">MHAHRVRYGGLLRCGREFRRPVPGSRGADRLFPLQPFRGRSLPLDSGEFAAQAAAGARKCGGRIRRRLRPRGRTEVIILGIDPAIRTTGYGVIRTESVSRFEILDCGIIANSARLPHTECLRRLAGGIRELVGAFMPDYASIEDPFVGKNASTAIILGMARGAILAALAEAAVPVHAYAPSSAKRAAFGSGKATKEQVAMMVSAETGIGIERIPLDSTDAIALAICHAQLVLRPGLAAKLGKPL</sequence>
<keyword evidence="7 13" id="KW-0378">Hydrolase</keyword>
<evidence type="ECO:0000313" key="15">
    <source>
        <dbReference type="EMBL" id="MST98203.1"/>
    </source>
</evidence>
<dbReference type="GO" id="GO:0006310">
    <property type="term" value="P:DNA recombination"/>
    <property type="evidence" value="ECO:0007669"/>
    <property type="project" value="UniProtKB-UniRule"/>
</dbReference>
<dbReference type="InterPro" id="IPR002176">
    <property type="entry name" value="X-over_junc_endoDNase_RuvC"/>
</dbReference>
<dbReference type="NCBIfam" id="TIGR00228">
    <property type="entry name" value="ruvC"/>
    <property type="match status" value="1"/>
</dbReference>
<evidence type="ECO:0000256" key="7">
    <source>
        <dbReference type="ARBA" id="ARBA00022801"/>
    </source>
</evidence>
<evidence type="ECO:0000256" key="14">
    <source>
        <dbReference type="NCBIfam" id="TIGR00228"/>
    </source>
</evidence>
<keyword evidence="2 13" id="KW-0963">Cytoplasm</keyword>
<dbReference type="PANTHER" id="PTHR30194:SF3">
    <property type="entry name" value="CROSSOVER JUNCTION ENDODEOXYRIBONUCLEASE RUVC"/>
    <property type="match status" value="1"/>
</dbReference>
<evidence type="ECO:0000256" key="13">
    <source>
        <dbReference type="HAMAP-Rule" id="MF_00034"/>
    </source>
</evidence>
<keyword evidence="11 13" id="KW-0234">DNA repair</keyword>
<dbReference type="PROSITE" id="PS01321">
    <property type="entry name" value="RUVC"/>
    <property type="match status" value="1"/>
</dbReference>
<comment type="catalytic activity">
    <reaction evidence="12 13">
        <text>Endonucleolytic cleavage at a junction such as a reciprocal single-stranded crossover between two homologous DNA duplexes (Holliday junction).</text>
        <dbReference type="EC" id="3.1.21.10"/>
    </reaction>
</comment>
<dbReference type="InterPro" id="IPR020563">
    <property type="entry name" value="X-over_junc_endoDNase_Mg_BS"/>
</dbReference>
<comment type="subunit">
    <text evidence="13">Homodimer which binds Holliday junction (HJ) DNA. The HJ becomes 2-fold symmetrical on binding to RuvC with unstacked arms; it has a different conformation from HJ DNA in complex with RuvA. In the full resolvosome a probable DNA-RuvA(4)-RuvB(12)-RuvC(2) complex forms which resolves the HJ.</text>
</comment>
<evidence type="ECO:0000256" key="1">
    <source>
        <dbReference type="ARBA" id="ARBA00009518"/>
    </source>
</evidence>
<gene>
    <name evidence="13 15" type="primary">ruvC</name>
    <name evidence="15" type="ORF">FYJ85_14255</name>
</gene>
<evidence type="ECO:0000256" key="8">
    <source>
        <dbReference type="ARBA" id="ARBA00022842"/>
    </source>
</evidence>
<organism evidence="15 16">
    <name type="scientific">Victivallis lenta</name>
    <dbReference type="NCBI Taxonomy" id="2606640"/>
    <lineage>
        <taxon>Bacteria</taxon>
        <taxon>Pseudomonadati</taxon>
        <taxon>Lentisphaerota</taxon>
        <taxon>Lentisphaeria</taxon>
        <taxon>Victivallales</taxon>
        <taxon>Victivallaceae</taxon>
        <taxon>Victivallis</taxon>
    </lineage>
</organism>
<keyword evidence="5 13" id="KW-0255">Endonuclease</keyword>
<evidence type="ECO:0000256" key="4">
    <source>
        <dbReference type="ARBA" id="ARBA00022723"/>
    </source>
</evidence>
<feature type="active site" evidence="13">
    <location>
        <position position="143"/>
    </location>
</feature>
<dbReference type="CDD" id="cd16962">
    <property type="entry name" value="RuvC"/>
    <property type="match status" value="1"/>
</dbReference>
<name>A0A844G4Z5_9BACT</name>
<evidence type="ECO:0000313" key="16">
    <source>
        <dbReference type="Proteomes" id="UP000435649"/>
    </source>
</evidence>
<feature type="active site" evidence="13">
    <location>
        <position position="216"/>
    </location>
</feature>
<evidence type="ECO:0000256" key="11">
    <source>
        <dbReference type="ARBA" id="ARBA00023204"/>
    </source>
</evidence>
<dbReference type="GO" id="GO:0008821">
    <property type="term" value="F:crossover junction DNA endonuclease activity"/>
    <property type="evidence" value="ECO:0007669"/>
    <property type="project" value="UniProtKB-UniRule"/>
</dbReference>
<dbReference type="AlphaFoldDB" id="A0A844G4Z5"/>
<keyword evidence="3 13" id="KW-0540">Nuclease</keyword>
<dbReference type="InterPro" id="IPR036397">
    <property type="entry name" value="RNaseH_sf"/>
</dbReference>
<evidence type="ECO:0000256" key="10">
    <source>
        <dbReference type="ARBA" id="ARBA00023172"/>
    </source>
</evidence>
<feature type="active site" evidence="13">
    <location>
        <position position="82"/>
    </location>
</feature>
<comment type="function">
    <text evidence="13">The RuvA-RuvB-RuvC complex processes Holliday junction (HJ) DNA during genetic recombination and DNA repair. Endonuclease that resolves HJ intermediates. Cleaves cruciform DNA by making single-stranded nicks across the HJ at symmetrical positions within the homologous arms, yielding a 5'-phosphate and a 3'-hydroxyl group; requires a central core of homology in the junction. The consensus cleavage sequence is 5'-(A/T)TT(C/G)-3'. Cleavage occurs on the 3'-side of the TT dinucleotide at the point of strand exchange. HJ branch migration catalyzed by RuvA-RuvB allows RuvC to scan DNA until it finds its consensus sequence, where it cleaves and resolves the cruciform DNA.</text>
</comment>
<dbReference type="PANTHER" id="PTHR30194">
    <property type="entry name" value="CROSSOVER JUNCTION ENDODEOXYRIBONUCLEASE RUVC"/>
    <property type="match status" value="1"/>
</dbReference>
<dbReference type="FunFam" id="3.30.420.10:FF:000002">
    <property type="entry name" value="Crossover junction endodeoxyribonuclease RuvC"/>
    <property type="match status" value="1"/>
</dbReference>
<evidence type="ECO:0000256" key="12">
    <source>
        <dbReference type="ARBA" id="ARBA00029354"/>
    </source>
</evidence>
<dbReference type="GO" id="GO:0000287">
    <property type="term" value="F:magnesium ion binding"/>
    <property type="evidence" value="ECO:0007669"/>
    <property type="project" value="UniProtKB-UniRule"/>
</dbReference>